<protein>
    <recommendedName>
        <fullName evidence="1">F-box/LRR-repeat protein 18 LRR domain-containing protein</fullName>
    </recommendedName>
</protein>
<dbReference type="EMBL" id="KB302862">
    <property type="protein sequence ID" value="ELU03823.1"/>
    <property type="molecule type" value="Genomic_DNA"/>
</dbReference>
<feature type="non-terminal residue" evidence="2">
    <location>
        <position position="1"/>
    </location>
</feature>
<evidence type="ECO:0000259" key="1">
    <source>
        <dbReference type="Pfam" id="PF19729"/>
    </source>
</evidence>
<dbReference type="InterPro" id="IPR045627">
    <property type="entry name" value="FBXL18_LRR"/>
</dbReference>
<accession>R7UJ42</accession>
<name>R7UJ42_CAPTE</name>
<dbReference type="Gene3D" id="3.80.10.10">
    <property type="entry name" value="Ribonuclease Inhibitor"/>
    <property type="match status" value="1"/>
</dbReference>
<reference evidence="3" key="3">
    <citation type="submission" date="2015-06" db="UniProtKB">
        <authorList>
            <consortium name="EnsemblMetazoa"/>
        </authorList>
    </citation>
    <scope>IDENTIFICATION</scope>
</reference>
<dbReference type="Proteomes" id="UP000014760">
    <property type="component" value="Unassembled WGS sequence"/>
</dbReference>
<dbReference type="InterPro" id="IPR032675">
    <property type="entry name" value="LRR_dom_sf"/>
</dbReference>
<sequence>MFADNNPDLEELEIIAVNFHSACHKNRYVNSRLHQFSPCMETRLVGLPELEPIQRFTKLQSLTLIGTPRLVSGERLVNIAKSCPLLNRLSIGYLGGAMYGNHFSHTLTLMHRLRDLRIEQPHLYLNPPLFEGLSRCLSLQRVCIIAKHSAFKPDLVFNLFESLPRLIVFQLFSGATLVACKTLTTQLNKKYMKSRPSLSVTIHPLMHEALSKQFNSIPAKHLCELTRFHSRIASEPPDLENKI</sequence>
<dbReference type="OrthoDB" id="9856535at2759"/>
<evidence type="ECO:0000313" key="4">
    <source>
        <dbReference type="Proteomes" id="UP000014760"/>
    </source>
</evidence>
<keyword evidence="4" id="KW-1185">Reference proteome</keyword>
<dbReference type="Pfam" id="PF19729">
    <property type="entry name" value="LRR_FBXL18"/>
    <property type="match status" value="1"/>
</dbReference>
<dbReference type="HOGENOM" id="CLU_1143486_0_0_1"/>
<dbReference type="AlphaFoldDB" id="R7UJ42"/>
<proteinExistence type="predicted"/>
<dbReference type="GO" id="GO:0031146">
    <property type="term" value="P:SCF-dependent proteasomal ubiquitin-dependent protein catabolic process"/>
    <property type="evidence" value="ECO:0007669"/>
    <property type="project" value="InterPro"/>
</dbReference>
<organism evidence="2">
    <name type="scientific">Capitella teleta</name>
    <name type="common">Polychaete worm</name>
    <dbReference type="NCBI Taxonomy" id="283909"/>
    <lineage>
        <taxon>Eukaryota</taxon>
        <taxon>Metazoa</taxon>
        <taxon>Spiralia</taxon>
        <taxon>Lophotrochozoa</taxon>
        <taxon>Annelida</taxon>
        <taxon>Polychaeta</taxon>
        <taxon>Sedentaria</taxon>
        <taxon>Scolecida</taxon>
        <taxon>Capitellidae</taxon>
        <taxon>Capitella</taxon>
    </lineage>
</organism>
<reference evidence="2 4" key="2">
    <citation type="journal article" date="2013" name="Nature">
        <title>Insights into bilaterian evolution from three spiralian genomes.</title>
        <authorList>
            <person name="Simakov O."/>
            <person name="Marletaz F."/>
            <person name="Cho S.J."/>
            <person name="Edsinger-Gonzales E."/>
            <person name="Havlak P."/>
            <person name="Hellsten U."/>
            <person name="Kuo D.H."/>
            <person name="Larsson T."/>
            <person name="Lv J."/>
            <person name="Arendt D."/>
            <person name="Savage R."/>
            <person name="Osoegawa K."/>
            <person name="de Jong P."/>
            <person name="Grimwood J."/>
            <person name="Chapman J.A."/>
            <person name="Shapiro H."/>
            <person name="Aerts A."/>
            <person name="Otillar R.P."/>
            <person name="Terry A.Y."/>
            <person name="Boore J.L."/>
            <person name="Grigoriev I.V."/>
            <person name="Lindberg D.R."/>
            <person name="Seaver E.C."/>
            <person name="Weisblat D.A."/>
            <person name="Putnam N.H."/>
            <person name="Rokhsar D.S."/>
        </authorList>
    </citation>
    <scope>NUCLEOTIDE SEQUENCE</scope>
    <source>
        <strain evidence="2 4">I ESC-2004</strain>
    </source>
</reference>
<gene>
    <name evidence="2" type="ORF">CAPTEDRAFT_155703</name>
</gene>
<evidence type="ECO:0000313" key="2">
    <source>
        <dbReference type="EMBL" id="ELU03823.1"/>
    </source>
</evidence>
<feature type="domain" description="F-box/LRR-repeat protein 18 LRR" evidence="1">
    <location>
        <begin position="4"/>
        <end position="198"/>
    </location>
</feature>
<reference evidence="4" key="1">
    <citation type="submission" date="2012-12" db="EMBL/GenBank/DDBJ databases">
        <authorList>
            <person name="Hellsten U."/>
            <person name="Grimwood J."/>
            <person name="Chapman J.A."/>
            <person name="Shapiro H."/>
            <person name="Aerts A."/>
            <person name="Otillar R.P."/>
            <person name="Terry A.Y."/>
            <person name="Boore J.L."/>
            <person name="Simakov O."/>
            <person name="Marletaz F."/>
            <person name="Cho S.-J."/>
            <person name="Edsinger-Gonzales E."/>
            <person name="Havlak P."/>
            <person name="Kuo D.-H."/>
            <person name="Larsson T."/>
            <person name="Lv J."/>
            <person name="Arendt D."/>
            <person name="Savage R."/>
            <person name="Osoegawa K."/>
            <person name="de Jong P."/>
            <person name="Lindberg D.R."/>
            <person name="Seaver E.C."/>
            <person name="Weisblat D.A."/>
            <person name="Putnam N.H."/>
            <person name="Grigoriev I.V."/>
            <person name="Rokhsar D.S."/>
        </authorList>
    </citation>
    <scope>NUCLEOTIDE SEQUENCE</scope>
    <source>
        <strain evidence="4">I ESC-2004</strain>
    </source>
</reference>
<dbReference type="STRING" id="283909.R7UJ42"/>
<dbReference type="EMBL" id="AMQN01008338">
    <property type="status" value="NOT_ANNOTATED_CDS"/>
    <property type="molecule type" value="Genomic_DNA"/>
</dbReference>
<dbReference type="EnsemblMetazoa" id="CapteT155703">
    <property type="protein sequence ID" value="CapteP155703"/>
    <property type="gene ID" value="CapteG155703"/>
</dbReference>
<evidence type="ECO:0000313" key="3">
    <source>
        <dbReference type="EnsemblMetazoa" id="CapteP155703"/>
    </source>
</evidence>